<comment type="caution">
    <text evidence="6">The sequence shown here is derived from an EMBL/GenBank/DDBJ whole genome shotgun (WGS) entry which is preliminary data.</text>
</comment>
<feature type="transmembrane region" description="Helical" evidence="4">
    <location>
        <begin position="170"/>
        <end position="190"/>
    </location>
</feature>
<dbReference type="PROSITE" id="PS50850">
    <property type="entry name" value="MFS"/>
    <property type="match status" value="1"/>
</dbReference>
<evidence type="ECO:0000256" key="3">
    <source>
        <dbReference type="ARBA" id="ARBA00023136"/>
    </source>
</evidence>
<organism evidence="6 7">
    <name type="scientific">Pontibacter ruber</name>
    <dbReference type="NCBI Taxonomy" id="1343895"/>
    <lineage>
        <taxon>Bacteria</taxon>
        <taxon>Pseudomonadati</taxon>
        <taxon>Bacteroidota</taxon>
        <taxon>Cytophagia</taxon>
        <taxon>Cytophagales</taxon>
        <taxon>Hymenobacteraceae</taxon>
        <taxon>Pontibacter</taxon>
    </lineage>
</organism>
<proteinExistence type="predicted"/>
<evidence type="ECO:0000313" key="6">
    <source>
        <dbReference type="EMBL" id="MFD2244794.1"/>
    </source>
</evidence>
<feature type="transmembrane region" description="Helical" evidence="4">
    <location>
        <begin position="54"/>
        <end position="72"/>
    </location>
</feature>
<keyword evidence="2 4" id="KW-1133">Transmembrane helix</keyword>
<keyword evidence="7" id="KW-1185">Reference proteome</keyword>
<feature type="transmembrane region" description="Helical" evidence="4">
    <location>
        <begin position="141"/>
        <end position="164"/>
    </location>
</feature>
<dbReference type="CDD" id="cd17324">
    <property type="entry name" value="MFS_NepI_like"/>
    <property type="match status" value="1"/>
</dbReference>
<sequence>MHHTTSAAQQPQLTRLNLWVMTIATGMVVANLYYNQPLLGEISADLGTTEAKAGSISMLTQIGYTVGMFFIIPLGDMFRRKRLIMLDFILIIAALLLAAFAPNIQLLLIASFLIGATSVVPQLLVPMAAHLAKPEERGRTVGFVMSGLLIGILLSRTVSGFVGAHLGWRAMFIIAAGIMAILWLALYFLLPEVHPSYKGSYKNLMKSLIHLTKEEPLLRLASIRGALCYACFGAFWTTLVFLLEEPQFNAGSDVAGAFGLIGAFGALAASFMGRLTDKGDSFRITTITILLIVVSYIVFGLSSHSMIGLVIGVILMDLGVQATHISNQTLIFSLNPEARNRLNTVYMVTYFIGGATGTYLASQAWQLWKWNGVVGIGLVLSVLALLIHLRFLRRSAAKR</sequence>
<feature type="transmembrane region" description="Helical" evidence="4">
    <location>
        <begin position="16"/>
        <end position="34"/>
    </location>
</feature>
<dbReference type="EMBL" id="JBHUIM010000001">
    <property type="protein sequence ID" value="MFD2244794.1"/>
    <property type="molecule type" value="Genomic_DNA"/>
</dbReference>
<dbReference type="Proteomes" id="UP001597374">
    <property type="component" value="Unassembled WGS sequence"/>
</dbReference>
<evidence type="ECO:0000259" key="5">
    <source>
        <dbReference type="PROSITE" id="PS50850"/>
    </source>
</evidence>
<feature type="domain" description="Major facilitator superfamily (MFS) profile" evidence="5">
    <location>
        <begin position="14"/>
        <end position="396"/>
    </location>
</feature>
<dbReference type="RefSeq" id="WP_250429828.1">
    <property type="nucleotide sequence ID" value="NZ_JALPRR010000002.1"/>
</dbReference>
<dbReference type="InterPro" id="IPR036259">
    <property type="entry name" value="MFS_trans_sf"/>
</dbReference>
<accession>A0ABW5CS01</accession>
<dbReference type="Gene3D" id="1.20.1250.20">
    <property type="entry name" value="MFS general substrate transporter like domains"/>
    <property type="match status" value="1"/>
</dbReference>
<name>A0ABW5CS01_9BACT</name>
<evidence type="ECO:0000256" key="2">
    <source>
        <dbReference type="ARBA" id="ARBA00022989"/>
    </source>
</evidence>
<feature type="transmembrane region" description="Helical" evidence="4">
    <location>
        <begin position="107"/>
        <end position="129"/>
    </location>
</feature>
<dbReference type="PANTHER" id="PTHR42910">
    <property type="entry name" value="TRANSPORTER SCO4007-RELATED"/>
    <property type="match status" value="1"/>
</dbReference>
<feature type="transmembrane region" description="Helical" evidence="4">
    <location>
        <begin position="84"/>
        <end position="101"/>
    </location>
</feature>
<evidence type="ECO:0000313" key="7">
    <source>
        <dbReference type="Proteomes" id="UP001597374"/>
    </source>
</evidence>
<reference evidence="7" key="1">
    <citation type="journal article" date="2019" name="Int. J. Syst. Evol. Microbiol.">
        <title>The Global Catalogue of Microorganisms (GCM) 10K type strain sequencing project: providing services to taxonomists for standard genome sequencing and annotation.</title>
        <authorList>
            <consortium name="The Broad Institute Genomics Platform"/>
            <consortium name="The Broad Institute Genome Sequencing Center for Infectious Disease"/>
            <person name="Wu L."/>
            <person name="Ma J."/>
        </authorList>
    </citation>
    <scope>NUCLEOTIDE SEQUENCE [LARGE SCALE GENOMIC DNA]</scope>
    <source>
        <strain evidence="7">CGMCC 4.1782</strain>
    </source>
</reference>
<feature type="transmembrane region" description="Helical" evidence="4">
    <location>
        <begin position="255"/>
        <end position="275"/>
    </location>
</feature>
<feature type="transmembrane region" description="Helical" evidence="4">
    <location>
        <begin position="368"/>
        <end position="389"/>
    </location>
</feature>
<evidence type="ECO:0000256" key="1">
    <source>
        <dbReference type="ARBA" id="ARBA00022692"/>
    </source>
</evidence>
<dbReference type="PANTHER" id="PTHR42910:SF1">
    <property type="entry name" value="MAJOR FACILITATOR SUPERFAMILY (MFS) PROFILE DOMAIN-CONTAINING PROTEIN"/>
    <property type="match status" value="1"/>
</dbReference>
<dbReference type="Pfam" id="PF07690">
    <property type="entry name" value="MFS_1"/>
    <property type="match status" value="1"/>
</dbReference>
<dbReference type="SUPFAM" id="SSF103473">
    <property type="entry name" value="MFS general substrate transporter"/>
    <property type="match status" value="1"/>
</dbReference>
<protein>
    <submittedName>
        <fullName evidence="6">MFS transporter</fullName>
    </submittedName>
</protein>
<keyword evidence="1 4" id="KW-0812">Transmembrane</keyword>
<feature type="transmembrane region" description="Helical" evidence="4">
    <location>
        <begin position="226"/>
        <end position="243"/>
    </location>
</feature>
<dbReference type="InterPro" id="IPR011701">
    <property type="entry name" value="MFS"/>
</dbReference>
<gene>
    <name evidence="6" type="ORF">ACFSKP_00915</name>
</gene>
<dbReference type="InterPro" id="IPR020846">
    <property type="entry name" value="MFS_dom"/>
</dbReference>
<evidence type="ECO:0000256" key="4">
    <source>
        <dbReference type="SAM" id="Phobius"/>
    </source>
</evidence>
<keyword evidence="3 4" id="KW-0472">Membrane</keyword>